<name>A0ABD4KZG1_9GAMM</name>
<feature type="domain" description="Putative regulatory protein FmdB zinc ribbon" evidence="2">
    <location>
        <begin position="1"/>
        <end position="41"/>
    </location>
</feature>
<feature type="compositionally biased region" description="Basic and acidic residues" evidence="1">
    <location>
        <begin position="57"/>
        <end position="68"/>
    </location>
</feature>
<comment type="caution">
    <text evidence="3">The sequence shown here is derived from an EMBL/GenBank/DDBJ whole genome shotgun (WGS) entry which is preliminary data.</text>
</comment>
<feature type="region of interest" description="Disordered" evidence="1">
    <location>
        <begin position="52"/>
        <end position="95"/>
    </location>
</feature>
<accession>A0ABD4KZG1</accession>
<dbReference type="NCBIfam" id="TIGR02605">
    <property type="entry name" value="CxxC_CxxC_SSSS"/>
    <property type="match status" value="1"/>
</dbReference>
<evidence type="ECO:0000313" key="4">
    <source>
        <dbReference type="Proteomes" id="UP000651738"/>
    </source>
</evidence>
<dbReference type="Proteomes" id="UP000651738">
    <property type="component" value="Unassembled WGS sequence"/>
</dbReference>
<organism evidence="3 4">
    <name type="scientific">Bisbaumannia pacifica</name>
    <dbReference type="NCBI Taxonomy" id="77098"/>
    <lineage>
        <taxon>Bacteria</taxon>
        <taxon>Pseudomonadati</taxon>
        <taxon>Pseudomonadota</taxon>
        <taxon>Gammaproteobacteria</taxon>
        <taxon>Oceanospirillales</taxon>
        <taxon>Halomonadaceae</taxon>
        <taxon>Bisbaumannia</taxon>
    </lineage>
</organism>
<dbReference type="Pfam" id="PF09723">
    <property type="entry name" value="Zn_ribbon_8"/>
    <property type="match status" value="1"/>
</dbReference>
<dbReference type="InterPro" id="IPR013429">
    <property type="entry name" value="Regulatory_FmdB_Zinc_ribbon"/>
</dbReference>
<evidence type="ECO:0000256" key="1">
    <source>
        <dbReference type="SAM" id="MobiDB-lite"/>
    </source>
</evidence>
<sequence>MPIYEFDCPRCGSFDALLPLNERGAARPCPGCGDPAPRRLSAPRLAILTDARRRAHATNERSAHEPRQRHACAQPPGERDARPRAGRGRPWMLGH</sequence>
<evidence type="ECO:0000313" key="3">
    <source>
        <dbReference type="EMBL" id="MBH8578709.1"/>
    </source>
</evidence>
<dbReference type="AlphaFoldDB" id="A0ABD4KZG1"/>
<protein>
    <recommendedName>
        <fullName evidence="2">Putative regulatory protein FmdB zinc ribbon domain-containing protein</fullName>
    </recommendedName>
</protein>
<reference evidence="3 4" key="1">
    <citation type="submission" date="2020-12" db="EMBL/GenBank/DDBJ databases">
        <title>Draft genome sequence of Halomonas pacifica strain CARE-V15.</title>
        <authorList>
            <person name="Vignesh N."/>
            <person name="Thabitha A."/>
            <person name="Saravanan R."/>
            <person name="Manigandan V."/>
        </authorList>
    </citation>
    <scope>NUCLEOTIDE SEQUENCE [LARGE SCALE GENOMIC DNA]</scope>
    <source>
        <strain evidence="3 4">CARE-V15</strain>
    </source>
</reference>
<dbReference type="SMART" id="SM00834">
    <property type="entry name" value="CxxC_CXXC_SSSS"/>
    <property type="match status" value="1"/>
</dbReference>
<dbReference type="RefSeq" id="WP_198056751.1">
    <property type="nucleotide sequence ID" value="NZ_JAEDAF010000001.1"/>
</dbReference>
<proteinExistence type="predicted"/>
<dbReference type="EMBL" id="JAEDAF010000001">
    <property type="protein sequence ID" value="MBH8578709.1"/>
    <property type="molecule type" value="Genomic_DNA"/>
</dbReference>
<gene>
    <name evidence="3" type="ORF">I7V36_01260</name>
</gene>
<evidence type="ECO:0000259" key="2">
    <source>
        <dbReference type="SMART" id="SM00834"/>
    </source>
</evidence>